<accession>A0A2H0XCM6</accession>
<organism evidence="6 7">
    <name type="scientific">candidate division WWE3 bacterium CG08_land_8_20_14_0_20_41_10</name>
    <dbReference type="NCBI Taxonomy" id="1975085"/>
    <lineage>
        <taxon>Bacteria</taxon>
        <taxon>Katanobacteria</taxon>
    </lineage>
</organism>
<reference evidence="7" key="1">
    <citation type="submission" date="2017-09" db="EMBL/GenBank/DDBJ databases">
        <title>Depth-based differentiation of microbial function through sediment-hosted aquifers and enrichment of novel symbionts in the deep terrestrial subsurface.</title>
        <authorList>
            <person name="Probst A.J."/>
            <person name="Ladd B."/>
            <person name="Jarett J.K."/>
            <person name="Geller-Mcgrath D.E."/>
            <person name="Sieber C.M.K."/>
            <person name="Emerson J.B."/>
            <person name="Anantharaman K."/>
            <person name="Thomas B.C."/>
            <person name="Malmstrom R."/>
            <person name="Stieglmeier M."/>
            <person name="Klingl A."/>
            <person name="Woyke T."/>
            <person name="Ryan C.M."/>
            <person name="Banfield J.F."/>
        </authorList>
    </citation>
    <scope>NUCLEOTIDE SEQUENCE [LARGE SCALE GENOMIC DNA]</scope>
</reference>
<feature type="transmembrane region" description="Helical" evidence="5">
    <location>
        <begin position="208"/>
        <end position="230"/>
    </location>
</feature>
<feature type="transmembrane region" description="Helical" evidence="5">
    <location>
        <begin position="272"/>
        <end position="291"/>
    </location>
</feature>
<dbReference type="GO" id="GO:0071578">
    <property type="term" value="P:zinc ion import across plasma membrane"/>
    <property type="evidence" value="ECO:0007669"/>
    <property type="project" value="TreeGrafter"/>
</dbReference>
<evidence type="ECO:0008006" key="8">
    <source>
        <dbReference type="Google" id="ProtNLM"/>
    </source>
</evidence>
<evidence type="ECO:0000313" key="7">
    <source>
        <dbReference type="Proteomes" id="UP000231252"/>
    </source>
</evidence>
<feature type="transmembrane region" description="Helical" evidence="5">
    <location>
        <begin position="106"/>
        <end position="125"/>
    </location>
</feature>
<feature type="transmembrane region" description="Helical" evidence="5">
    <location>
        <begin position="80"/>
        <end position="100"/>
    </location>
</feature>
<dbReference type="InterPro" id="IPR050799">
    <property type="entry name" value="ZIP_Transporter"/>
</dbReference>
<dbReference type="Proteomes" id="UP000231252">
    <property type="component" value="Unassembled WGS sequence"/>
</dbReference>
<evidence type="ECO:0000256" key="2">
    <source>
        <dbReference type="ARBA" id="ARBA00022692"/>
    </source>
</evidence>
<comment type="caution">
    <text evidence="6">The sequence shown here is derived from an EMBL/GenBank/DDBJ whole genome shotgun (WGS) entry which is preliminary data.</text>
</comment>
<feature type="transmembrane region" description="Helical" evidence="5">
    <location>
        <begin position="159"/>
        <end position="188"/>
    </location>
</feature>
<evidence type="ECO:0000256" key="4">
    <source>
        <dbReference type="ARBA" id="ARBA00023136"/>
    </source>
</evidence>
<keyword evidence="4 5" id="KW-0472">Membrane</keyword>
<dbReference type="AlphaFoldDB" id="A0A2H0XCM6"/>
<proteinExistence type="predicted"/>
<feature type="transmembrane region" description="Helical" evidence="5">
    <location>
        <begin position="44"/>
        <end position="68"/>
    </location>
</feature>
<keyword evidence="3 5" id="KW-1133">Transmembrane helix</keyword>
<dbReference type="PANTHER" id="PTHR12191">
    <property type="entry name" value="SOLUTE CARRIER FAMILY 39"/>
    <property type="match status" value="1"/>
</dbReference>
<dbReference type="GO" id="GO:0005886">
    <property type="term" value="C:plasma membrane"/>
    <property type="evidence" value="ECO:0007669"/>
    <property type="project" value="TreeGrafter"/>
</dbReference>
<evidence type="ECO:0000256" key="1">
    <source>
        <dbReference type="ARBA" id="ARBA00004141"/>
    </source>
</evidence>
<protein>
    <recommendedName>
        <fullName evidence="8">ZIP family metal transporter</fullName>
    </recommendedName>
</protein>
<dbReference type="GO" id="GO:0030003">
    <property type="term" value="P:intracellular monoatomic cation homeostasis"/>
    <property type="evidence" value="ECO:0007669"/>
    <property type="project" value="TreeGrafter"/>
</dbReference>
<evidence type="ECO:0000313" key="6">
    <source>
        <dbReference type="EMBL" id="PIS22690.1"/>
    </source>
</evidence>
<keyword evidence="2 5" id="KW-0812">Transmembrane</keyword>
<evidence type="ECO:0000256" key="3">
    <source>
        <dbReference type="ARBA" id="ARBA00022989"/>
    </source>
</evidence>
<dbReference type="Pfam" id="PF02535">
    <property type="entry name" value="Zip"/>
    <property type="match status" value="1"/>
</dbReference>
<evidence type="ECO:0000256" key="5">
    <source>
        <dbReference type="SAM" id="Phobius"/>
    </source>
</evidence>
<dbReference type="GO" id="GO:0005385">
    <property type="term" value="F:zinc ion transmembrane transporter activity"/>
    <property type="evidence" value="ECO:0007669"/>
    <property type="project" value="TreeGrafter"/>
</dbReference>
<dbReference type="PANTHER" id="PTHR12191:SF37">
    <property type="entry name" value="ZINC TRANSPORTER FOI"/>
    <property type="match status" value="1"/>
</dbReference>
<sequence length="292" mass="31743">MKEFSVLFEQKLLIISSHILYSRVQDNITLANCQIYATAQKTGIMSVMLIIFLACLVVSLISLLAVLLVVKLKLLNESKLYYLTSFAAGVMIATTFLDLWPESAGVLGSGVFYPAMLGLIAFFMVDRFTVWHTHSHEHQHKVNQSIGQKVLLGDTVHNFLDGIVIAASFLVSIPVGFSVTLAICTHEIPQEMSDFGLLIKSGMSVKKAVFLNFISALFAILGGLLGFVGLGQRAHDVAVLTALAGGMFLYIACVDLIPSLRNESDLEDGSLIKTKVISTTLFVVGLLVIFAI</sequence>
<name>A0A2H0XCM6_UNCKA</name>
<gene>
    <name evidence="6" type="ORF">COT50_00620</name>
</gene>
<feature type="transmembrane region" description="Helical" evidence="5">
    <location>
        <begin position="237"/>
        <end position="260"/>
    </location>
</feature>
<dbReference type="GO" id="GO:0140410">
    <property type="term" value="F:monoatomic cation:bicarbonate symporter activity"/>
    <property type="evidence" value="ECO:0007669"/>
    <property type="project" value="TreeGrafter"/>
</dbReference>
<dbReference type="EMBL" id="PEYU01000012">
    <property type="protein sequence ID" value="PIS22690.1"/>
    <property type="molecule type" value="Genomic_DNA"/>
</dbReference>
<dbReference type="InterPro" id="IPR003689">
    <property type="entry name" value="ZIP"/>
</dbReference>
<comment type="subcellular location">
    <subcellularLocation>
        <location evidence="1">Membrane</location>
        <topology evidence="1">Multi-pass membrane protein</topology>
    </subcellularLocation>
</comment>